<keyword evidence="3" id="KW-0217">Developmental protein</keyword>
<dbReference type="InterPro" id="IPR001111">
    <property type="entry name" value="TGF-b_propeptide"/>
</dbReference>
<reference evidence="14" key="1">
    <citation type="journal article" date="2018" name="Dev. Growth Differ.">
        <title>Transforming growth factor-? signal regulates gut bending in the sea urchin embryo.</title>
        <authorList>
            <person name="Suzuki H."/>
            <person name="Yaguchi S."/>
        </authorList>
    </citation>
    <scope>NUCLEOTIDE SEQUENCE</scope>
</reference>
<evidence type="ECO:0000256" key="8">
    <source>
        <dbReference type="ARBA" id="ARBA00023157"/>
    </source>
</evidence>
<accession>A0A2Z5ZA43</accession>
<keyword evidence="12" id="KW-1133">Transmembrane helix</keyword>
<evidence type="ECO:0000256" key="2">
    <source>
        <dbReference type="ARBA" id="ARBA00006656"/>
    </source>
</evidence>
<evidence type="ECO:0000256" key="7">
    <source>
        <dbReference type="ARBA" id="ARBA00023030"/>
    </source>
</evidence>
<dbReference type="InterPro" id="IPR001839">
    <property type="entry name" value="TGF-b_C"/>
</dbReference>
<keyword evidence="7 10" id="KW-0339">Growth factor</keyword>
<evidence type="ECO:0000256" key="12">
    <source>
        <dbReference type="SAM" id="Phobius"/>
    </source>
</evidence>
<dbReference type="InterPro" id="IPR015615">
    <property type="entry name" value="TGF-beta-rel"/>
</dbReference>
<comment type="similarity">
    <text evidence="2 10">Belongs to the TGF-beta family.</text>
</comment>
<dbReference type="Gene3D" id="2.60.120.970">
    <property type="match status" value="1"/>
</dbReference>
<dbReference type="CDD" id="cd13759">
    <property type="entry name" value="TGF_beta_NODAL"/>
    <property type="match status" value="1"/>
</dbReference>
<feature type="compositionally biased region" description="Basic and acidic residues" evidence="11">
    <location>
        <begin position="313"/>
        <end position="337"/>
    </location>
</feature>
<keyword evidence="8" id="KW-1015">Disulfide bond</keyword>
<evidence type="ECO:0000256" key="1">
    <source>
        <dbReference type="ARBA" id="ARBA00004613"/>
    </source>
</evidence>
<dbReference type="PROSITE" id="PS00250">
    <property type="entry name" value="TGF_BETA_1"/>
    <property type="match status" value="1"/>
</dbReference>
<evidence type="ECO:0000256" key="9">
    <source>
        <dbReference type="ARBA" id="ARBA00023180"/>
    </source>
</evidence>
<sequence length="454" mass="51776">MHRLADIYGAVIVCGLLVSSATAFFAPFLHESKSSTSEFRAKRDIMPTITPDVLNHAHEHRSRPKNSSTMFMVELFESLYTGHNLLKPSEEECRAIEEADTVRNYIGVVKDVRSSRGLMTWVTSFPTFDQPADEVTHLAELRVELNATSVQSTHRFVIQLHQWVNVSCDEDLIDGSCKQRKLIHSRNIDARHDEFDGREVFDITSIVHQWIAATRNSTTAVEYSIELRAKPLMDPVNDHNNDVLKALIRVDIEDEIVDDLANDDDDIPSSNDDAVFTKPLSVTDVTLVVFSRASSSPIILSDAHGSKRTRTRRSTDEARRRKKQKDLNKHQRDEHKHKIAEKLRLEEENSGPCRRVDMDVDFGRIGWDEWIIYPKQFNAYRCVGTCAGPIDSNDSPSNHAIMQDLVRMHQPERRTPEPCCVPTELRPLSMLYFEQGAVLVRHHEDMIVHGCGCR</sequence>
<keyword evidence="12" id="KW-0812">Transmembrane</keyword>
<evidence type="ECO:0000256" key="3">
    <source>
        <dbReference type="ARBA" id="ARBA00022473"/>
    </source>
</evidence>
<dbReference type="Pfam" id="PF00019">
    <property type="entry name" value="TGF_beta"/>
    <property type="match status" value="1"/>
</dbReference>
<name>A0A2Z5ZA43_9ECHN</name>
<evidence type="ECO:0000259" key="13">
    <source>
        <dbReference type="PROSITE" id="PS51362"/>
    </source>
</evidence>
<dbReference type="EMBL" id="LC369130">
    <property type="protein sequence ID" value="BBC77409.1"/>
    <property type="molecule type" value="mRNA"/>
</dbReference>
<dbReference type="AlphaFoldDB" id="A0A2Z5ZA43"/>
<feature type="region of interest" description="Disordered" evidence="11">
    <location>
        <begin position="301"/>
        <end position="337"/>
    </location>
</feature>
<evidence type="ECO:0000313" key="14">
    <source>
        <dbReference type="EMBL" id="BBC77409.1"/>
    </source>
</evidence>
<dbReference type="GO" id="GO:0008083">
    <property type="term" value="F:growth factor activity"/>
    <property type="evidence" value="ECO:0007669"/>
    <property type="project" value="UniProtKB-KW"/>
</dbReference>
<keyword evidence="5" id="KW-0165">Cleavage on pair of basic residues</keyword>
<evidence type="ECO:0000256" key="10">
    <source>
        <dbReference type="RuleBase" id="RU000354"/>
    </source>
</evidence>
<dbReference type="FunFam" id="2.10.90.10:FF:000026">
    <property type="entry name" value="Nodal homolog 3-A"/>
    <property type="match status" value="1"/>
</dbReference>
<dbReference type="PANTHER" id="PTHR11848">
    <property type="entry name" value="TGF-BETA FAMILY"/>
    <property type="match status" value="1"/>
</dbReference>
<dbReference type="PROSITE" id="PS51362">
    <property type="entry name" value="TGF_BETA_2"/>
    <property type="match status" value="1"/>
</dbReference>
<dbReference type="InterPro" id="IPR029034">
    <property type="entry name" value="Cystine-knot_cytokine"/>
</dbReference>
<feature type="transmembrane region" description="Helical" evidence="12">
    <location>
        <begin position="7"/>
        <end position="29"/>
    </location>
</feature>
<comment type="subcellular location">
    <subcellularLocation>
        <location evidence="1">Secreted</location>
    </subcellularLocation>
</comment>
<keyword evidence="9" id="KW-0325">Glycoprotein</keyword>
<gene>
    <name evidence="14" type="primary">ndl</name>
</gene>
<keyword evidence="4" id="KW-0964">Secreted</keyword>
<organism evidence="14">
    <name type="scientific">Temnopleurus reevesii</name>
    <dbReference type="NCBI Taxonomy" id="161071"/>
    <lineage>
        <taxon>Eukaryota</taxon>
        <taxon>Metazoa</taxon>
        <taxon>Echinodermata</taxon>
        <taxon>Eleutherozoa</taxon>
        <taxon>Echinozoa</taxon>
        <taxon>Echinoidea</taxon>
        <taxon>Euechinoidea</taxon>
        <taxon>Echinacea</taxon>
        <taxon>Temnopleuroida</taxon>
        <taxon>Temnopleuridae</taxon>
        <taxon>Temnopleurus</taxon>
    </lineage>
</organism>
<dbReference type="GO" id="GO:0005125">
    <property type="term" value="F:cytokine activity"/>
    <property type="evidence" value="ECO:0007669"/>
    <property type="project" value="TreeGrafter"/>
</dbReference>
<evidence type="ECO:0000256" key="6">
    <source>
        <dbReference type="ARBA" id="ARBA00022729"/>
    </source>
</evidence>
<keyword evidence="12" id="KW-0472">Membrane</keyword>
<protein>
    <submittedName>
        <fullName evidence="14">Nodal</fullName>
    </submittedName>
</protein>
<dbReference type="SUPFAM" id="SSF57501">
    <property type="entry name" value="Cystine-knot cytokines"/>
    <property type="match status" value="1"/>
</dbReference>
<dbReference type="InterPro" id="IPR017948">
    <property type="entry name" value="TGFb_CS"/>
</dbReference>
<dbReference type="PANTHER" id="PTHR11848:SF302">
    <property type="entry name" value="TGF-BETA FAMILY PROFILE DOMAIN-CONTAINING PROTEIN"/>
    <property type="match status" value="1"/>
</dbReference>
<dbReference type="SMART" id="SM00204">
    <property type="entry name" value="TGFB"/>
    <property type="match status" value="1"/>
</dbReference>
<dbReference type="Gene3D" id="2.10.90.10">
    <property type="entry name" value="Cystine-knot cytokines"/>
    <property type="match status" value="1"/>
</dbReference>
<evidence type="ECO:0000256" key="5">
    <source>
        <dbReference type="ARBA" id="ARBA00022685"/>
    </source>
</evidence>
<evidence type="ECO:0000256" key="4">
    <source>
        <dbReference type="ARBA" id="ARBA00022525"/>
    </source>
</evidence>
<evidence type="ECO:0000256" key="11">
    <source>
        <dbReference type="SAM" id="MobiDB-lite"/>
    </source>
</evidence>
<keyword evidence="6" id="KW-0732">Signal</keyword>
<proteinExistence type="evidence at transcript level"/>
<dbReference type="GO" id="GO:0005615">
    <property type="term" value="C:extracellular space"/>
    <property type="evidence" value="ECO:0007669"/>
    <property type="project" value="TreeGrafter"/>
</dbReference>
<dbReference type="Pfam" id="PF00688">
    <property type="entry name" value="TGFb_propeptide"/>
    <property type="match status" value="1"/>
</dbReference>
<feature type="domain" description="TGF-beta family profile" evidence="13">
    <location>
        <begin position="320"/>
        <end position="454"/>
    </location>
</feature>